<feature type="binding site" evidence="10">
    <location>
        <position position="293"/>
    </location>
    <ligand>
        <name>pyridoxal 5'-phosphate</name>
        <dbReference type="ChEBI" id="CHEBI:597326"/>
    </ligand>
</feature>
<comment type="cofactor">
    <cofactor evidence="1 10">
        <name>pyridoxal 5'-phosphate</name>
        <dbReference type="ChEBI" id="CHEBI:597326"/>
    </cofactor>
</comment>
<dbReference type="Pfam" id="PF00291">
    <property type="entry name" value="PALP"/>
    <property type="match status" value="1"/>
</dbReference>
<dbReference type="CDD" id="cd01561">
    <property type="entry name" value="CBS_like"/>
    <property type="match status" value="1"/>
</dbReference>
<evidence type="ECO:0000313" key="14">
    <source>
        <dbReference type="Proteomes" id="UP000008141"/>
    </source>
</evidence>
<accession>E1ZRF7</accession>
<keyword evidence="6" id="KW-0808">Transferase</keyword>
<dbReference type="AlphaFoldDB" id="E1ZRF7"/>
<evidence type="ECO:0000256" key="2">
    <source>
        <dbReference type="ARBA" id="ARBA00004962"/>
    </source>
</evidence>
<feature type="binding site" evidence="10">
    <location>
        <position position="101"/>
    </location>
    <ligand>
        <name>pyridoxal 5'-phosphate</name>
        <dbReference type="ChEBI" id="CHEBI:597326"/>
    </ligand>
</feature>
<protein>
    <recommendedName>
        <fullName evidence="4">cysteine synthase</fullName>
        <ecNumber evidence="4">2.5.1.47</ecNumber>
    </recommendedName>
</protein>
<evidence type="ECO:0000256" key="8">
    <source>
        <dbReference type="ARBA" id="ARBA00023192"/>
    </source>
</evidence>
<keyword evidence="8" id="KW-0198">Cysteine biosynthesis</keyword>
<dbReference type="GO" id="GO:0004124">
    <property type="term" value="F:cysteine synthase activity"/>
    <property type="evidence" value="ECO:0007669"/>
    <property type="project" value="UniProtKB-EC"/>
</dbReference>
<dbReference type="GO" id="GO:0006535">
    <property type="term" value="P:cysteine biosynthetic process from serine"/>
    <property type="evidence" value="ECO:0007669"/>
    <property type="project" value="InterPro"/>
</dbReference>
<dbReference type="InterPro" id="IPR036052">
    <property type="entry name" value="TrpB-like_PALP_sf"/>
</dbReference>
<dbReference type="eggNOG" id="KOG1252">
    <property type="taxonomic scope" value="Eukaryota"/>
</dbReference>
<reference evidence="13 14" key="1">
    <citation type="journal article" date="2010" name="Plant Cell">
        <title>The Chlorella variabilis NC64A genome reveals adaptation to photosymbiosis, coevolution with viruses, and cryptic sex.</title>
        <authorList>
            <person name="Blanc G."/>
            <person name="Duncan G."/>
            <person name="Agarkova I."/>
            <person name="Borodovsky M."/>
            <person name="Gurnon J."/>
            <person name="Kuo A."/>
            <person name="Lindquist E."/>
            <person name="Lucas S."/>
            <person name="Pangilinan J."/>
            <person name="Polle J."/>
            <person name="Salamov A."/>
            <person name="Terry A."/>
            <person name="Yamada T."/>
            <person name="Dunigan D.D."/>
            <person name="Grigoriev I.V."/>
            <person name="Claverie J.M."/>
            <person name="Van Etten J.L."/>
        </authorList>
    </citation>
    <scope>NUCLEOTIDE SEQUENCE [LARGE SCALE GENOMIC DNA]</scope>
    <source>
        <strain evidence="13 14">NC64A</strain>
    </source>
</reference>
<dbReference type="FunFam" id="3.40.50.1100:FF:000067">
    <property type="entry name" value="Cysteine synthase"/>
    <property type="match status" value="1"/>
</dbReference>
<keyword evidence="14" id="KW-1185">Reference proteome</keyword>
<sequence length="346" mass="36773">MPNLAVDVQNPAAALKQQAALNELDIAKDAGDLVNRAGTPLVYLKKAKGEEDHATIAAKLEAFQPLASVKDRIALAMLEDAERRGLISPDKTVLVEATSGNTGVSLAFLAAARGYRLILCMPHYCSTERKALQKLFGAEVVLSDPAKGCLGAYAKSLEVMERTPGAYMLNQFENAANPQVHYAATGPEIWRATAGRVDIFIAGVGTGGTITGAGKFLKEQNPDIKLIAVEPTESPVISGGTHTNHLIQGMGAGFIPKVLDVDQLDEVVMVSSQEALEMARKLAKEEGLFVGISSGATATAALRVAARPENKGKLIVVMFSSFGERYLSSKLFDDVFAEAATQDFEP</sequence>
<feature type="domain" description="Tryptophan synthase beta chain-like PALP" evidence="12">
    <location>
        <begin position="37"/>
        <end position="320"/>
    </location>
</feature>
<evidence type="ECO:0000256" key="1">
    <source>
        <dbReference type="ARBA" id="ARBA00001933"/>
    </source>
</evidence>
<dbReference type="GeneID" id="17351007"/>
<evidence type="ECO:0000256" key="7">
    <source>
        <dbReference type="ARBA" id="ARBA00022898"/>
    </source>
</evidence>
<comment type="similarity">
    <text evidence="3">Belongs to the cysteine synthase/cystathionine beta-synthase family.</text>
</comment>
<comment type="catalytic activity">
    <reaction evidence="9">
        <text>O-acetyl-L-serine + hydrogen sulfide = L-cysteine + acetate</text>
        <dbReference type="Rhea" id="RHEA:14829"/>
        <dbReference type="ChEBI" id="CHEBI:29919"/>
        <dbReference type="ChEBI" id="CHEBI:30089"/>
        <dbReference type="ChEBI" id="CHEBI:35235"/>
        <dbReference type="ChEBI" id="CHEBI:58340"/>
        <dbReference type="EC" id="2.5.1.47"/>
    </reaction>
</comment>
<proteinExistence type="inferred from homology"/>
<evidence type="ECO:0000256" key="3">
    <source>
        <dbReference type="ARBA" id="ARBA00007103"/>
    </source>
</evidence>
<dbReference type="Gene3D" id="3.40.50.1100">
    <property type="match status" value="2"/>
</dbReference>
<dbReference type="InParanoid" id="E1ZRF7"/>
<dbReference type="STRING" id="554065.E1ZRF7"/>
<dbReference type="Proteomes" id="UP000008141">
    <property type="component" value="Unassembled WGS sequence"/>
</dbReference>
<dbReference type="GO" id="GO:0005737">
    <property type="term" value="C:cytoplasm"/>
    <property type="evidence" value="ECO:0007669"/>
    <property type="project" value="UniProtKB-ARBA"/>
</dbReference>
<evidence type="ECO:0000256" key="6">
    <source>
        <dbReference type="ARBA" id="ARBA00022679"/>
    </source>
</evidence>
<organism evidence="14">
    <name type="scientific">Chlorella variabilis</name>
    <name type="common">Green alga</name>
    <dbReference type="NCBI Taxonomy" id="554065"/>
    <lineage>
        <taxon>Eukaryota</taxon>
        <taxon>Viridiplantae</taxon>
        <taxon>Chlorophyta</taxon>
        <taxon>core chlorophytes</taxon>
        <taxon>Trebouxiophyceae</taxon>
        <taxon>Chlorellales</taxon>
        <taxon>Chlorellaceae</taxon>
        <taxon>Chlorella clade</taxon>
        <taxon>Chlorella</taxon>
    </lineage>
</organism>
<dbReference type="SUPFAM" id="SSF53686">
    <property type="entry name" value="Tryptophan synthase beta subunit-like PLP-dependent enzymes"/>
    <property type="match status" value="1"/>
</dbReference>
<evidence type="ECO:0000313" key="13">
    <source>
        <dbReference type="EMBL" id="EFN51560.1"/>
    </source>
</evidence>
<dbReference type="PANTHER" id="PTHR10314">
    <property type="entry name" value="CYSTATHIONINE BETA-SYNTHASE"/>
    <property type="match status" value="1"/>
</dbReference>
<dbReference type="InterPro" id="IPR005856">
    <property type="entry name" value="Cys_synth"/>
</dbReference>
<dbReference type="OMA" id="HYCSTER"/>
<keyword evidence="5" id="KW-0028">Amino-acid biosynthesis</keyword>
<evidence type="ECO:0000256" key="5">
    <source>
        <dbReference type="ARBA" id="ARBA00022605"/>
    </source>
</evidence>
<feature type="modified residue" description="N6-(pyridoxal phosphate)lysine" evidence="11">
    <location>
        <position position="70"/>
    </location>
</feature>
<evidence type="ECO:0000256" key="11">
    <source>
        <dbReference type="PIRSR" id="PIRSR605856-51"/>
    </source>
</evidence>
<dbReference type="EMBL" id="GL433862">
    <property type="protein sequence ID" value="EFN51560.1"/>
    <property type="molecule type" value="Genomic_DNA"/>
</dbReference>
<dbReference type="OrthoDB" id="10259545at2759"/>
<dbReference type="InterPro" id="IPR005859">
    <property type="entry name" value="CysK"/>
</dbReference>
<feature type="binding site" evidence="10">
    <location>
        <begin position="205"/>
        <end position="209"/>
    </location>
    <ligand>
        <name>pyridoxal 5'-phosphate</name>
        <dbReference type="ChEBI" id="CHEBI:597326"/>
    </ligand>
</feature>
<dbReference type="RefSeq" id="XP_005843662.1">
    <property type="nucleotide sequence ID" value="XM_005843600.1"/>
</dbReference>
<evidence type="ECO:0000256" key="9">
    <source>
        <dbReference type="ARBA" id="ARBA00047931"/>
    </source>
</evidence>
<dbReference type="EC" id="2.5.1.47" evidence="4"/>
<gene>
    <name evidence="13" type="ORF">CHLNCDRAFT_140033</name>
</gene>
<keyword evidence="7 10" id="KW-0663">Pyridoxal phosphate</keyword>
<evidence type="ECO:0000256" key="10">
    <source>
        <dbReference type="PIRSR" id="PIRSR605856-50"/>
    </source>
</evidence>
<evidence type="ECO:0000256" key="4">
    <source>
        <dbReference type="ARBA" id="ARBA00012681"/>
    </source>
</evidence>
<dbReference type="KEGG" id="cvr:CHLNCDRAFT_140033"/>
<evidence type="ECO:0000259" key="12">
    <source>
        <dbReference type="Pfam" id="PF00291"/>
    </source>
</evidence>
<name>E1ZRF7_CHLVA</name>
<dbReference type="InterPro" id="IPR050214">
    <property type="entry name" value="Cys_Synth/Cystath_Beta-Synth"/>
</dbReference>
<dbReference type="NCBIfam" id="TIGR01139">
    <property type="entry name" value="cysK"/>
    <property type="match status" value="1"/>
</dbReference>
<dbReference type="InterPro" id="IPR001926">
    <property type="entry name" value="TrpB-like_PALP"/>
</dbReference>
<comment type="pathway">
    <text evidence="2">Amino-acid biosynthesis; L-cysteine biosynthesis; L-cysteine from L-serine: step 2/2.</text>
</comment>
<dbReference type="NCBIfam" id="TIGR01136">
    <property type="entry name" value="cysKM"/>
    <property type="match status" value="1"/>
</dbReference>